<dbReference type="Proteomes" id="UP000886191">
    <property type="component" value="Unassembled WGS sequence"/>
</dbReference>
<organism evidence="1">
    <name type="scientific">Pricia antarctica</name>
    <dbReference type="NCBI Taxonomy" id="641691"/>
    <lineage>
        <taxon>Bacteria</taxon>
        <taxon>Pseudomonadati</taxon>
        <taxon>Bacteroidota</taxon>
        <taxon>Flavobacteriia</taxon>
        <taxon>Flavobacteriales</taxon>
        <taxon>Flavobacteriaceae</taxon>
        <taxon>Pricia</taxon>
    </lineage>
</organism>
<gene>
    <name evidence="1" type="ORF">ENH87_12795</name>
</gene>
<sequence>MKTAVSKNVYSLFLLLFGVIWLWSANGYQEYASVAGHFQNPSAEISFVGTPHNHKSLSSLPDTKLDLRAENVEEEVKKIGFKNIERSHVLALLYALSIPQYLTLTVKGISFVTHFSHLQSRNPLYLRFGVLLI</sequence>
<reference evidence="1" key="1">
    <citation type="journal article" date="2020" name="mSystems">
        <title>Genome- and Community-Level Interaction Insights into Carbon Utilization and Element Cycling Functions of Hydrothermarchaeota in Hydrothermal Sediment.</title>
        <authorList>
            <person name="Zhou Z."/>
            <person name="Liu Y."/>
            <person name="Xu W."/>
            <person name="Pan J."/>
            <person name="Luo Z.H."/>
            <person name="Li M."/>
        </authorList>
    </citation>
    <scope>NUCLEOTIDE SEQUENCE [LARGE SCALE GENOMIC DNA]</scope>
    <source>
        <strain evidence="1">HyVt-345</strain>
    </source>
</reference>
<dbReference type="AlphaFoldDB" id="A0A831QRK6"/>
<dbReference type="EMBL" id="DRGL01000047">
    <property type="protein sequence ID" value="HEA21779.1"/>
    <property type="molecule type" value="Genomic_DNA"/>
</dbReference>
<comment type="caution">
    <text evidence="1">The sequence shown here is derived from an EMBL/GenBank/DDBJ whole genome shotgun (WGS) entry which is preliminary data.</text>
</comment>
<proteinExistence type="predicted"/>
<evidence type="ECO:0000313" key="1">
    <source>
        <dbReference type="EMBL" id="HEA21779.1"/>
    </source>
</evidence>
<accession>A0A831QRK6</accession>
<name>A0A831QRK6_9FLAO</name>
<protein>
    <submittedName>
        <fullName evidence="1">Uncharacterized protein</fullName>
    </submittedName>
</protein>